<evidence type="ECO:0000256" key="1">
    <source>
        <dbReference type="SAM" id="MobiDB-lite"/>
    </source>
</evidence>
<evidence type="ECO:0000313" key="2">
    <source>
        <dbReference type="EMBL" id="GFO33976.1"/>
    </source>
</evidence>
<sequence length="101" mass="11309">MQRISTPRSRNSSNVGLVFVFSQSTTRYSQAFRPSVRPGRRWRGSNPRQTGPCRSQGGFAIHCAIDAPLECGLPNLKCISQPCSRSVQLSLRRLQISENYP</sequence>
<reference evidence="2 3" key="1">
    <citation type="journal article" date="2021" name="Elife">
        <title>Chloroplast acquisition without the gene transfer in kleptoplastic sea slugs, Plakobranchus ocellatus.</title>
        <authorList>
            <person name="Maeda T."/>
            <person name="Takahashi S."/>
            <person name="Yoshida T."/>
            <person name="Shimamura S."/>
            <person name="Takaki Y."/>
            <person name="Nagai Y."/>
            <person name="Toyoda A."/>
            <person name="Suzuki Y."/>
            <person name="Arimoto A."/>
            <person name="Ishii H."/>
            <person name="Satoh N."/>
            <person name="Nishiyama T."/>
            <person name="Hasebe M."/>
            <person name="Maruyama T."/>
            <person name="Minagawa J."/>
            <person name="Obokata J."/>
            <person name="Shigenobu S."/>
        </authorList>
    </citation>
    <scope>NUCLEOTIDE SEQUENCE [LARGE SCALE GENOMIC DNA]</scope>
</reference>
<dbReference type="AlphaFoldDB" id="A0AAV4CQ85"/>
<feature type="region of interest" description="Disordered" evidence="1">
    <location>
        <begin position="30"/>
        <end position="53"/>
    </location>
</feature>
<organism evidence="2 3">
    <name type="scientific">Plakobranchus ocellatus</name>
    <dbReference type="NCBI Taxonomy" id="259542"/>
    <lineage>
        <taxon>Eukaryota</taxon>
        <taxon>Metazoa</taxon>
        <taxon>Spiralia</taxon>
        <taxon>Lophotrochozoa</taxon>
        <taxon>Mollusca</taxon>
        <taxon>Gastropoda</taxon>
        <taxon>Heterobranchia</taxon>
        <taxon>Euthyneura</taxon>
        <taxon>Panpulmonata</taxon>
        <taxon>Sacoglossa</taxon>
        <taxon>Placobranchoidea</taxon>
        <taxon>Plakobranchidae</taxon>
        <taxon>Plakobranchus</taxon>
    </lineage>
</organism>
<keyword evidence="3" id="KW-1185">Reference proteome</keyword>
<dbReference type="EMBL" id="BLXT01006839">
    <property type="protein sequence ID" value="GFO33976.1"/>
    <property type="molecule type" value="Genomic_DNA"/>
</dbReference>
<gene>
    <name evidence="2" type="ORF">PoB_006048100</name>
</gene>
<protein>
    <submittedName>
        <fullName evidence="2">Uncharacterized protein</fullName>
    </submittedName>
</protein>
<proteinExistence type="predicted"/>
<accession>A0AAV4CQ85</accession>
<evidence type="ECO:0000313" key="3">
    <source>
        <dbReference type="Proteomes" id="UP000735302"/>
    </source>
</evidence>
<dbReference type="Proteomes" id="UP000735302">
    <property type="component" value="Unassembled WGS sequence"/>
</dbReference>
<comment type="caution">
    <text evidence="2">The sequence shown here is derived from an EMBL/GenBank/DDBJ whole genome shotgun (WGS) entry which is preliminary data.</text>
</comment>
<name>A0AAV4CQ85_9GAST</name>